<dbReference type="Gene3D" id="3.30.70.2740">
    <property type="match status" value="1"/>
</dbReference>
<evidence type="ECO:0000256" key="7">
    <source>
        <dbReference type="ARBA" id="ARBA00023014"/>
    </source>
</evidence>
<dbReference type="GO" id="GO:0046872">
    <property type="term" value="F:metal ion binding"/>
    <property type="evidence" value="ECO:0007669"/>
    <property type="project" value="UniProtKB-KW"/>
</dbReference>
<sequence>MAWSNREFHTLSAHFEGKLYFDTSQSSQIARKIYATDASVYQVQPQAVAIPSSSKDIKRLIQFAKNNKLGIIPRGAGTSLAGQVVGDGIVMEISSAMSKIISLNKKEKTIWLEPGIVRDDLNTSIKKTGLFFGPETSTANRALIGGMVGNNSCGLHSIVWGSVRDHLLETKAILSDGTEIYTHPLSIEEFYKKTNLQNLEGKIYRELHRILNNPTVQDLIRSKFPKASIKRRNTGYALDALIDMQPFNPQGKPFNLSSLIAGSEGTLAVVHTLKLQLLDIPSSDVCLVCVHCHSIQESLQANLLALSSQPTASELVDDFILSFTEGHPNFQKDRSFIQGKPAAILMVEFRGDEASSSENKAHRFIEKLNAQSLGYAAPILVGEEIAQGWDIRKAGLGLIRNIIGDKQAVNLIEDCAVDPEDLPNYVADIQDLLARHQVKAAYYAHAGAGELHIEPFIDLKSKEGKKLFRDLLSETVQILKKYQGSLSGEHGDGRLRGEFIPEIMGAEVYELFQEIKYVFDPSNVLNPGKIVNTPPMDEAFRIQEKKELQRNYFFDYESLKNPLTLAEKCSGSGDCKKTAVTGGTMCPSYMATLQEKDSTRARANMLRQVLSSETEKPFSEPQLKEILDLCLSCKGCQTECPSGVDISKLKAETLQQSYLEDGTPWRTQLIGHFPIIQKWARKISPLYNFAVEFPLTSVIIKSFMGFSWERSIPKVSFRSLEDWFITYKRKISQENMPLGMLYFFADEFTNYNDVEIGKKAILLLNELGYGVEIPLGIVSGRSYLSKGMLIEAKKLANQNVSILKEFIRADKPFIGVEPSAILSFRDEIPLLVDPELKSDAQELKKHCLLIDEFLAQEIKAKRIQKSAFGTKSRKIVLHGHCHQKSIAGLSSTRQVLAFPEGHEVELIPSGCCGMAGSFGYEKKHFKISNQIANLVLFPSILSKPSSTVIASNGTSCRHQIKDGIDKKSYHTVEILYQSLANHSISI</sequence>
<feature type="domain" description="4Fe-4S ferredoxin-type" evidence="8">
    <location>
        <begin position="619"/>
        <end position="652"/>
    </location>
</feature>
<accession>A0A4Q1C204</accession>
<dbReference type="InterPro" id="IPR036318">
    <property type="entry name" value="FAD-bd_PCMH-like_sf"/>
</dbReference>
<keyword evidence="5" id="KW-0560">Oxidoreductase</keyword>
<keyword evidence="4" id="KW-0274">FAD</keyword>
<dbReference type="Gene3D" id="3.30.465.10">
    <property type="match status" value="1"/>
</dbReference>
<dbReference type="PROSITE" id="PS51387">
    <property type="entry name" value="FAD_PCMH"/>
    <property type="match status" value="1"/>
</dbReference>
<dbReference type="PANTHER" id="PTHR11748">
    <property type="entry name" value="D-LACTATE DEHYDROGENASE"/>
    <property type="match status" value="1"/>
</dbReference>
<organism evidence="10 11">
    <name type="scientific">Aquirufa rosea</name>
    <dbReference type="NCBI Taxonomy" id="2509241"/>
    <lineage>
        <taxon>Bacteria</taxon>
        <taxon>Pseudomonadati</taxon>
        <taxon>Bacteroidota</taxon>
        <taxon>Cytophagia</taxon>
        <taxon>Cytophagales</taxon>
        <taxon>Flectobacillaceae</taxon>
        <taxon>Aquirufa</taxon>
    </lineage>
</organism>
<dbReference type="InterPro" id="IPR006094">
    <property type="entry name" value="Oxid_FAD_bind_N"/>
</dbReference>
<dbReference type="InterPro" id="IPR017896">
    <property type="entry name" value="4Fe4S_Fe-S-bd"/>
</dbReference>
<dbReference type="SUPFAM" id="SSF46548">
    <property type="entry name" value="alpha-helical ferredoxin"/>
    <property type="match status" value="1"/>
</dbReference>
<evidence type="ECO:0000256" key="2">
    <source>
        <dbReference type="ARBA" id="ARBA00022630"/>
    </source>
</evidence>
<dbReference type="GO" id="GO:1903457">
    <property type="term" value="P:lactate catabolic process"/>
    <property type="evidence" value="ECO:0007669"/>
    <property type="project" value="TreeGrafter"/>
</dbReference>
<dbReference type="InterPro" id="IPR016169">
    <property type="entry name" value="FAD-bd_PCMH_sub2"/>
</dbReference>
<dbReference type="InterPro" id="IPR017900">
    <property type="entry name" value="4Fe4S_Fe_S_CS"/>
</dbReference>
<dbReference type="AlphaFoldDB" id="A0A4Q1C204"/>
<evidence type="ECO:0000256" key="5">
    <source>
        <dbReference type="ARBA" id="ARBA00023002"/>
    </source>
</evidence>
<evidence type="ECO:0000256" key="4">
    <source>
        <dbReference type="ARBA" id="ARBA00022827"/>
    </source>
</evidence>
<dbReference type="GO" id="GO:0051536">
    <property type="term" value="F:iron-sulfur cluster binding"/>
    <property type="evidence" value="ECO:0007669"/>
    <property type="project" value="UniProtKB-KW"/>
</dbReference>
<dbReference type="InterPro" id="IPR016164">
    <property type="entry name" value="FAD-linked_Oxase-like_C"/>
</dbReference>
<dbReference type="GO" id="GO:0071949">
    <property type="term" value="F:FAD binding"/>
    <property type="evidence" value="ECO:0007669"/>
    <property type="project" value="InterPro"/>
</dbReference>
<dbReference type="InterPro" id="IPR004113">
    <property type="entry name" value="FAD-bd_oxidored_4_C"/>
</dbReference>
<dbReference type="Pfam" id="PF02913">
    <property type="entry name" value="FAD-oxidase_C"/>
    <property type="match status" value="1"/>
</dbReference>
<dbReference type="Pfam" id="PF13534">
    <property type="entry name" value="Fer4_17"/>
    <property type="match status" value="1"/>
</dbReference>
<keyword evidence="7" id="KW-0411">Iron-sulfur</keyword>
<comment type="caution">
    <text evidence="10">The sequence shown here is derived from an EMBL/GenBank/DDBJ whole genome shotgun (WGS) entry which is preliminary data.</text>
</comment>
<dbReference type="GO" id="GO:0004458">
    <property type="term" value="F:D-lactate dehydrogenase (cytochrome) activity"/>
    <property type="evidence" value="ECO:0007669"/>
    <property type="project" value="TreeGrafter"/>
</dbReference>
<proteinExistence type="predicted"/>
<dbReference type="PROSITE" id="PS51379">
    <property type="entry name" value="4FE4S_FER_2"/>
    <property type="match status" value="1"/>
</dbReference>
<evidence type="ECO:0000256" key="3">
    <source>
        <dbReference type="ARBA" id="ARBA00022723"/>
    </source>
</evidence>
<protein>
    <submittedName>
        <fullName evidence="10">FAD-binding oxidoreductase</fullName>
    </submittedName>
</protein>
<dbReference type="EMBL" id="SDHY01000001">
    <property type="protein sequence ID" value="RXK52125.1"/>
    <property type="molecule type" value="Genomic_DNA"/>
</dbReference>
<dbReference type="OrthoDB" id="9767256at2"/>
<dbReference type="PANTHER" id="PTHR11748:SF119">
    <property type="entry name" value="D-2-HYDROXYGLUTARATE DEHYDROGENASE"/>
    <property type="match status" value="1"/>
</dbReference>
<evidence type="ECO:0000256" key="6">
    <source>
        <dbReference type="ARBA" id="ARBA00023004"/>
    </source>
</evidence>
<gene>
    <name evidence="10" type="ORF">ESB04_00270</name>
</gene>
<feature type="domain" description="FAD-binding PCMH-type" evidence="9">
    <location>
        <begin position="41"/>
        <end position="280"/>
    </location>
</feature>
<evidence type="ECO:0000313" key="11">
    <source>
        <dbReference type="Proteomes" id="UP000289455"/>
    </source>
</evidence>
<reference evidence="10 11" key="1">
    <citation type="submission" date="2019-01" db="EMBL/GenBank/DDBJ databases">
        <title>Cytophagaceae bacterium strain CAR-16.</title>
        <authorList>
            <person name="Chen W.-M."/>
        </authorList>
    </citation>
    <scope>NUCLEOTIDE SEQUENCE [LARGE SCALE GENOMIC DNA]</scope>
    <source>
        <strain evidence="10 11">CAR-16</strain>
    </source>
</reference>
<dbReference type="Gene3D" id="1.10.45.10">
    <property type="entry name" value="Vanillyl-alcohol Oxidase, Chain A, domain 4"/>
    <property type="match status" value="1"/>
</dbReference>
<name>A0A4Q1C204_9BACT</name>
<comment type="cofactor">
    <cofactor evidence="1">
        <name>FAD</name>
        <dbReference type="ChEBI" id="CHEBI:57692"/>
    </cofactor>
</comment>
<keyword evidence="6" id="KW-0408">Iron</keyword>
<dbReference type="RefSeq" id="WP_129025073.1">
    <property type="nucleotide sequence ID" value="NZ_SDHY01000001.1"/>
</dbReference>
<keyword evidence="3" id="KW-0479">Metal-binding</keyword>
<evidence type="ECO:0000259" key="8">
    <source>
        <dbReference type="PROSITE" id="PS51379"/>
    </source>
</evidence>
<dbReference type="PROSITE" id="PS00198">
    <property type="entry name" value="4FE4S_FER_1"/>
    <property type="match status" value="1"/>
</dbReference>
<evidence type="ECO:0000313" key="10">
    <source>
        <dbReference type="EMBL" id="RXK52125.1"/>
    </source>
</evidence>
<dbReference type="Pfam" id="PF01565">
    <property type="entry name" value="FAD_binding_4"/>
    <property type="match status" value="1"/>
</dbReference>
<evidence type="ECO:0000256" key="1">
    <source>
        <dbReference type="ARBA" id="ARBA00001974"/>
    </source>
</evidence>
<keyword evidence="2" id="KW-0285">Flavoprotein</keyword>
<dbReference type="GO" id="GO:0008720">
    <property type="term" value="F:D-lactate dehydrogenase (NAD+) activity"/>
    <property type="evidence" value="ECO:0007669"/>
    <property type="project" value="TreeGrafter"/>
</dbReference>
<keyword evidence="11" id="KW-1185">Reference proteome</keyword>
<dbReference type="SUPFAM" id="SSF56176">
    <property type="entry name" value="FAD-binding/transporter-associated domain-like"/>
    <property type="match status" value="1"/>
</dbReference>
<evidence type="ECO:0000259" key="9">
    <source>
        <dbReference type="PROSITE" id="PS51387"/>
    </source>
</evidence>
<dbReference type="Proteomes" id="UP000289455">
    <property type="component" value="Unassembled WGS sequence"/>
</dbReference>
<dbReference type="InterPro" id="IPR016171">
    <property type="entry name" value="Vanillyl_alc_oxidase_C-sub2"/>
</dbReference>
<dbReference type="SUPFAM" id="SSF55103">
    <property type="entry name" value="FAD-linked oxidases, C-terminal domain"/>
    <property type="match status" value="1"/>
</dbReference>
<dbReference type="InterPro" id="IPR016166">
    <property type="entry name" value="FAD-bd_PCMH"/>
</dbReference>